<sequence length="278" mass="30858">MKVLLLALSLTTAKSAIGQWMGKQTGCYADSLTANPNRPTVSNPAHVTEYGVLELEYGFDRFWPEEHVRQTSAGGLLKFGLLCDVELRWNTTSFLSQTDQNGTHRTFGDNWLGTEIRFHRQTRYLPTMAFNYAVKIPSASTDNGLGSGHVDHSFTFGASETIRHFNFDFNFSQFLIGSSTGGFDQNQLLAVAFSHAVHGKLQLQGEFYGETELNQAMLGFASSLWALTYTVIPRLVIDGGFEAGLTAGGPHRHAFFGATYSIANLYPGWRRRRSQNNP</sequence>
<dbReference type="Proteomes" id="UP000567293">
    <property type="component" value="Unassembled WGS sequence"/>
</dbReference>
<accession>A0A7V8SVD8</accession>
<reference evidence="1" key="1">
    <citation type="submission" date="2020-06" db="EMBL/GenBank/DDBJ databases">
        <title>Legume-microbial interactions unlock mineral nutrients during tropical forest succession.</title>
        <authorList>
            <person name="Epihov D.Z."/>
        </authorList>
    </citation>
    <scope>NUCLEOTIDE SEQUENCE [LARGE SCALE GENOMIC DNA]</scope>
    <source>
        <strain evidence="1">Pan2503</strain>
    </source>
</reference>
<name>A0A7V8SVD8_9BACT</name>
<dbReference type="EMBL" id="JACDQQ010000367">
    <property type="protein sequence ID" value="MBA0084090.1"/>
    <property type="molecule type" value="Genomic_DNA"/>
</dbReference>
<comment type="caution">
    <text evidence="1">The sequence shown here is derived from an EMBL/GenBank/DDBJ whole genome shotgun (WGS) entry which is preliminary data.</text>
</comment>
<keyword evidence="2" id="KW-1185">Reference proteome</keyword>
<protein>
    <submittedName>
        <fullName evidence="1">Transporter</fullName>
    </submittedName>
</protein>
<evidence type="ECO:0000313" key="1">
    <source>
        <dbReference type="EMBL" id="MBA0084090.1"/>
    </source>
</evidence>
<organism evidence="1 2">
    <name type="scientific">Candidatus Acidiferrum panamense</name>
    <dbReference type="NCBI Taxonomy" id="2741543"/>
    <lineage>
        <taxon>Bacteria</taxon>
        <taxon>Pseudomonadati</taxon>
        <taxon>Acidobacteriota</taxon>
        <taxon>Terriglobia</taxon>
        <taxon>Candidatus Acidiferrales</taxon>
        <taxon>Candidatus Acidiferrum</taxon>
    </lineage>
</organism>
<evidence type="ECO:0000313" key="2">
    <source>
        <dbReference type="Proteomes" id="UP000567293"/>
    </source>
</evidence>
<proteinExistence type="predicted"/>
<gene>
    <name evidence="1" type="ORF">HRJ53_03755</name>
</gene>
<dbReference type="AlphaFoldDB" id="A0A7V8SVD8"/>